<proteinExistence type="predicted"/>
<keyword evidence="1" id="KW-0812">Transmembrane</keyword>
<keyword evidence="1" id="KW-0472">Membrane</keyword>
<reference evidence="3" key="2">
    <citation type="submission" date="2020-10" db="UniProtKB">
        <authorList>
            <consortium name="WormBaseParasite"/>
        </authorList>
    </citation>
    <scope>IDENTIFICATION</scope>
</reference>
<organism evidence="2 3">
    <name type="scientific">Panagrellus redivivus</name>
    <name type="common">Microworm</name>
    <dbReference type="NCBI Taxonomy" id="6233"/>
    <lineage>
        <taxon>Eukaryota</taxon>
        <taxon>Metazoa</taxon>
        <taxon>Ecdysozoa</taxon>
        <taxon>Nematoda</taxon>
        <taxon>Chromadorea</taxon>
        <taxon>Rhabditida</taxon>
        <taxon>Tylenchina</taxon>
        <taxon>Panagrolaimomorpha</taxon>
        <taxon>Panagrolaimoidea</taxon>
        <taxon>Panagrolaimidae</taxon>
        <taxon>Panagrellus</taxon>
    </lineage>
</organism>
<keyword evidence="2" id="KW-1185">Reference proteome</keyword>
<feature type="transmembrane region" description="Helical" evidence="1">
    <location>
        <begin position="21"/>
        <end position="40"/>
    </location>
</feature>
<accession>A0A7E4ZWV3</accession>
<name>A0A7E4ZWV3_PANRE</name>
<protein>
    <submittedName>
        <fullName evidence="3">Uncharacterized protein</fullName>
    </submittedName>
</protein>
<dbReference type="WBParaSite" id="Pan_g22148.t1">
    <property type="protein sequence ID" value="Pan_g22148.t1"/>
    <property type="gene ID" value="Pan_g22148"/>
</dbReference>
<dbReference type="AlphaFoldDB" id="A0A7E4ZWV3"/>
<evidence type="ECO:0000313" key="3">
    <source>
        <dbReference type="WBParaSite" id="Pan_g22148.t1"/>
    </source>
</evidence>
<dbReference type="Proteomes" id="UP000492821">
    <property type="component" value="Unassembled WGS sequence"/>
</dbReference>
<sequence length="319" mass="34522">MVYQASHFTALFRLPEDTSRMKIFILSLALAGFAVAFRPFHHIGLLPPGHLVESEEHTLADLIAFGKGPIAEELRQQMTHADSPLGAELKNVLLGLNRGFGKTNILEFDRGLDIILGLTYLENVKRLRKPKGDVDRSINIDLSMKNHSPAPPAVKPDALPSSIPPVAPTAVPPVAPTAVPPVAPTAVPPVAPTAVPPVAPTAVPPVAPTSLPSVAPTDLPSVVPGASDVAPSVVPDDKLPSDLVVLDPLDEFLVRVPYLVHSMDLLRRHRNREIRRAYLKVLLTGDNIENHKKLAFLLITRGVRSLEKNKLLPYVPKLD</sequence>
<reference evidence="2" key="1">
    <citation type="journal article" date="2013" name="Genetics">
        <title>The draft genome and transcriptome of Panagrellus redivivus are shaped by the harsh demands of a free-living lifestyle.</title>
        <authorList>
            <person name="Srinivasan J."/>
            <person name="Dillman A.R."/>
            <person name="Macchietto M.G."/>
            <person name="Heikkinen L."/>
            <person name="Lakso M."/>
            <person name="Fracchia K.M."/>
            <person name="Antoshechkin I."/>
            <person name="Mortazavi A."/>
            <person name="Wong G."/>
            <person name="Sternberg P.W."/>
        </authorList>
    </citation>
    <scope>NUCLEOTIDE SEQUENCE [LARGE SCALE GENOMIC DNA]</scope>
    <source>
        <strain evidence="2">MT8872</strain>
    </source>
</reference>
<keyword evidence="1" id="KW-1133">Transmembrane helix</keyword>
<evidence type="ECO:0000313" key="2">
    <source>
        <dbReference type="Proteomes" id="UP000492821"/>
    </source>
</evidence>
<evidence type="ECO:0000256" key="1">
    <source>
        <dbReference type="SAM" id="Phobius"/>
    </source>
</evidence>